<dbReference type="PANTHER" id="PTHR13149">
    <property type="entry name" value="VACUOLAR PROTEIN SORTING-ASSOCIATED PROTEIN VPS25"/>
    <property type="match status" value="1"/>
</dbReference>
<evidence type="ECO:0000313" key="4">
    <source>
        <dbReference type="EMBL" id="CAH2355147.1"/>
    </source>
</evidence>
<dbReference type="AlphaFoldDB" id="A0A9P0W0Z0"/>
<keyword evidence="3" id="KW-0653">Protein transport</keyword>
<organism evidence="4 5">
    <name type="scientific">[Candida] railenensis</name>
    <dbReference type="NCBI Taxonomy" id="45579"/>
    <lineage>
        <taxon>Eukaryota</taxon>
        <taxon>Fungi</taxon>
        <taxon>Dikarya</taxon>
        <taxon>Ascomycota</taxon>
        <taxon>Saccharomycotina</taxon>
        <taxon>Pichiomycetes</taxon>
        <taxon>Debaryomycetaceae</taxon>
        <taxon>Kurtzmaniella</taxon>
    </lineage>
</organism>
<dbReference type="OrthoDB" id="245150at2759"/>
<reference evidence="4" key="1">
    <citation type="submission" date="2022-03" db="EMBL/GenBank/DDBJ databases">
        <authorList>
            <person name="Legras J.-L."/>
            <person name="Devillers H."/>
            <person name="Grondin C."/>
        </authorList>
    </citation>
    <scope>NUCLEOTIDE SEQUENCE</scope>
    <source>
        <strain evidence="4">CLIB 1423</strain>
    </source>
</reference>
<dbReference type="Pfam" id="PF05871">
    <property type="entry name" value="ESCRT-II"/>
    <property type="match status" value="1"/>
</dbReference>
<dbReference type="SUPFAM" id="SSF46785">
    <property type="entry name" value="Winged helix' DNA-binding domain"/>
    <property type="match status" value="2"/>
</dbReference>
<evidence type="ECO:0000313" key="5">
    <source>
        <dbReference type="Proteomes" id="UP000837801"/>
    </source>
</evidence>
<proteinExistence type="inferred from homology"/>
<protein>
    <submittedName>
        <fullName evidence="4">Vacuolar protein-sorting-associated protein 25</fullName>
    </submittedName>
</protein>
<dbReference type="Gene3D" id="1.10.10.570">
    <property type="entry name" value="Winged helix' DNA-binding domain. Chain C. Domain 1"/>
    <property type="match status" value="1"/>
</dbReference>
<dbReference type="PANTHER" id="PTHR13149:SF0">
    <property type="entry name" value="VACUOLAR PROTEIN-SORTING-ASSOCIATED PROTEIN 25"/>
    <property type="match status" value="1"/>
</dbReference>
<dbReference type="Proteomes" id="UP000837801">
    <property type="component" value="Unassembled WGS sequence"/>
</dbReference>
<dbReference type="InterPro" id="IPR036388">
    <property type="entry name" value="WH-like_DNA-bd_sf"/>
</dbReference>
<dbReference type="InterPro" id="IPR014041">
    <property type="entry name" value="ESCRT-II_cplx_Vps25-sub_N"/>
</dbReference>
<sequence length="196" mass="22277">MSTAFEFPKIHSFIPFYTKQPNATVLNNQLDSWCEILLGYCQHYKITSMSPITGKILHSQLEEDEIKDIPSLFENKSIKRVANDEFKTLIFKHLISNQNKAELKNPKSPENGVIVFWRSLAEWAQVLYSFVQKTGQLGSVLTVYELTKSTDSGLTDDIRNLEYDLLVKVLKVLVKQGKAQILMSEDGHEIGGVKIV</sequence>
<gene>
    <name evidence="4" type="ORF">CLIB1423_22S00804</name>
</gene>
<dbReference type="EMBL" id="CAKXYY010000022">
    <property type="protein sequence ID" value="CAH2355147.1"/>
    <property type="molecule type" value="Genomic_DNA"/>
</dbReference>
<dbReference type="GO" id="GO:0005198">
    <property type="term" value="F:structural molecule activity"/>
    <property type="evidence" value="ECO:0007669"/>
    <property type="project" value="TreeGrafter"/>
</dbReference>
<evidence type="ECO:0000256" key="3">
    <source>
        <dbReference type="ARBA" id="ARBA00022927"/>
    </source>
</evidence>
<comment type="caution">
    <text evidence="4">The sequence shown here is derived from an EMBL/GenBank/DDBJ whole genome shotgun (WGS) entry which is preliminary data.</text>
</comment>
<accession>A0A9P0W0Z0</accession>
<comment type="similarity">
    <text evidence="1">Belongs to the VPS25 family.</text>
</comment>
<keyword evidence="5" id="KW-1185">Reference proteome</keyword>
<dbReference type="GO" id="GO:0043328">
    <property type="term" value="P:protein transport to vacuole involved in ubiquitin-dependent protein catabolic process via the multivesicular body sorting pathway"/>
    <property type="evidence" value="ECO:0007669"/>
    <property type="project" value="TreeGrafter"/>
</dbReference>
<name>A0A9P0W0Z0_9ASCO</name>
<evidence type="ECO:0000256" key="2">
    <source>
        <dbReference type="ARBA" id="ARBA00022448"/>
    </source>
</evidence>
<dbReference type="Gene3D" id="1.10.10.10">
    <property type="entry name" value="Winged helix-like DNA-binding domain superfamily/Winged helix DNA-binding domain"/>
    <property type="match status" value="1"/>
</dbReference>
<keyword evidence="2" id="KW-0813">Transport</keyword>
<dbReference type="GO" id="GO:0042803">
    <property type="term" value="F:protein homodimerization activity"/>
    <property type="evidence" value="ECO:0007669"/>
    <property type="project" value="TreeGrafter"/>
</dbReference>
<dbReference type="GO" id="GO:0000814">
    <property type="term" value="C:ESCRT II complex"/>
    <property type="evidence" value="ECO:0007669"/>
    <property type="project" value="InterPro"/>
</dbReference>
<dbReference type="InterPro" id="IPR008570">
    <property type="entry name" value="ESCRT-II_cplx_Vps25-sub"/>
</dbReference>
<evidence type="ECO:0000256" key="1">
    <source>
        <dbReference type="ARBA" id="ARBA00009674"/>
    </source>
</evidence>
<dbReference type="InterPro" id="IPR036390">
    <property type="entry name" value="WH_DNA-bd_sf"/>
</dbReference>